<dbReference type="InterPro" id="IPR001180">
    <property type="entry name" value="CNH_dom"/>
</dbReference>
<dbReference type="PROSITE" id="PS50219">
    <property type="entry name" value="CNH"/>
    <property type="match status" value="1"/>
</dbReference>
<evidence type="ECO:0000256" key="1">
    <source>
        <dbReference type="ARBA" id="ARBA00004496"/>
    </source>
</evidence>
<keyword evidence="2" id="KW-0813">Transport</keyword>
<reference evidence="6 7" key="1">
    <citation type="submission" date="2024-03" db="EMBL/GenBank/DDBJ databases">
        <authorList>
            <person name="Brejova B."/>
        </authorList>
    </citation>
    <scope>NUCLEOTIDE SEQUENCE [LARGE SCALE GENOMIC DNA]</scope>
    <source>
        <strain evidence="6 7">CBS 14171</strain>
    </source>
</reference>
<evidence type="ECO:0000313" key="6">
    <source>
        <dbReference type="EMBL" id="CAK9437647.1"/>
    </source>
</evidence>
<feature type="domain" description="CNH" evidence="5">
    <location>
        <begin position="17"/>
        <end position="295"/>
    </location>
</feature>
<dbReference type="PANTHER" id="PTHR12894:SF27">
    <property type="entry name" value="TRANSFORMING GROWTH FACTOR-BETA RECEPTOR-ASSOCIATED PROTEIN 1"/>
    <property type="match status" value="1"/>
</dbReference>
<proteinExistence type="predicted"/>
<evidence type="ECO:0000256" key="4">
    <source>
        <dbReference type="ARBA" id="ARBA00022927"/>
    </source>
</evidence>
<evidence type="ECO:0000256" key="2">
    <source>
        <dbReference type="ARBA" id="ARBA00022448"/>
    </source>
</evidence>
<keyword evidence="7" id="KW-1185">Reference proteome</keyword>
<dbReference type="EMBL" id="OZ022406">
    <property type="protein sequence ID" value="CAK9437647.1"/>
    <property type="molecule type" value="Genomic_DNA"/>
</dbReference>
<comment type="subcellular location">
    <subcellularLocation>
        <location evidence="1">Cytoplasm</location>
    </subcellularLocation>
</comment>
<evidence type="ECO:0000256" key="3">
    <source>
        <dbReference type="ARBA" id="ARBA00022490"/>
    </source>
</evidence>
<dbReference type="InterPro" id="IPR032914">
    <property type="entry name" value="Vam6/VPS39/TRAP1"/>
</dbReference>
<accession>A0ABP0ZLP0</accession>
<keyword evidence="3" id="KW-0963">Cytoplasm</keyword>
<keyword evidence="4" id="KW-0653">Protein transport</keyword>
<sequence>MSSYQIDPLLDDIPLKDDRIVSVETNECSVYIGTAKGNLLQYYLFDDASSYLLITQISIKPKPITALVCLAKLGKLFAICDGTVEVYSLPDLSPFSTNSKLTGARGMSATTSGGGGGGDGNSLLVFKKDHIEFVQLRNDQWVVQKQVRFPNVRSSNAPVQDLLLVADDQSYAIISDNVPTPLFSFGDGVPPHIESFETPEREYLMTISTDEKTSMAMFINSVGDVTRGTLTWIGHGYPYGGVAVSWPHAFAVFKNTLVMSSLETLENEVVMSLEEFTTTRQLENTNDVVTEKDGHSSGKKFVVVSRKPVRFDDASMSNLTGTVALRMCNILLFSESKVYALHRTSPVLKLHNEFENALNSDKFDTVLNFSNDSDYAHLVLLLASFLSEKDPLPLLTKRRDGALVVDPNLAARLLGESSIPYTVFPGLRDIIDTWDFSDESLLKKYLSQLLPSDTSPEIRKLFYQLTAEEGEEDEKDLVRFLNKDTWTYSEDDREILNVLIERSKLQLASKAFTLMSSIPDATVAYKTFLLEHLNEALVDDAIAFLGEEKIDEKDYSKIVLSMIKLDKEKVFNFIRSSNKYLEINRKILSELPDSNVNLIQIELLEKLWQKDDALHGDLFEAISTTLISQYDADKFAELLEEYRKVNSLTVDKWPKIFWIDYLSFKNSEFIALYRKSFELYVSGRGEMTAPDHVLFHYHKIFKEGNIKELLEFRDYSTAERISFTSGEPVTPANRFYPQLTPFLQQKPVDQLILVLKEYLRWYEYESESESESVEPALQHFVDSYGKHFSPVELVTLLPDSIPIAYLESYLKRALKQVTMDNRDKAATKNVLKAHLSSTHQLIHDLL</sequence>
<dbReference type="PANTHER" id="PTHR12894">
    <property type="entry name" value="CNH DOMAIN CONTAINING"/>
    <property type="match status" value="1"/>
</dbReference>
<name>A0ABP0ZLP0_9ASCO</name>
<organism evidence="6 7">
    <name type="scientific">Lodderomyces beijingensis</name>
    <dbReference type="NCBI Taxonomy" id="1775926"/>
    <lineage>
        <taxon>Eukaryota</taxon>
        <taxon>Fungi</taxon>
        <taxon>Dikarya</taxon>
        <taxon>Ascomycota</taxon>
        <taxon>Saccharomycotina</taxon>
        <taxon>Pichiomycetes</taxon>
        <taxon>Debaryomycetaceae</taxon>
        <taxon>Candida/Lodderomyces clade</taxon>
        <taxon>Lodderomyces</taxon>
    </lineage>
</organism>
<dbReference type="RefSeq" id="XP_066828963.1">
    <property type="nucleotide sequence ID" value="XM_066971979.1"/>
</dbReference>
<gene>
    <name evidence="6" type="ORF">LODBEIA_P20250</name>
</gene>
<evidence type="ECO:0000259" key="5">
    <source>
        <dbReference type="PROSITE" id="PS50219"/>
    </source>
</evidence>
<dbReference type="GeneID" id="92207221"/>
<dbReference type="Proteomes" id="UP001497383">
    <property type="component" value="Chromosome 2"/>
</dbReference>
<protein>
    <recommendedName>
        <fullName evidence="5">CNH domain-containing protein</fullName>
    </recommendedName>
</protein>
<evidence type="ECO:0000313" key="7">
    <source>
        <dbReference type="Proteomes" id="UP001497383"/>
    </source>
</evidence>